<keyword evidence="3" id="KW-0694">RNA-binding</keyword>
<comment type="caution">
    <text evidence="5">The sequence shown here is derived from an EMBL/GenBank/DDBJ whole genome shotgun (WGS) entry which is preliminary data.</text>
</comment>
<dbReference type="SUPFAM" id="SSF54814">
    <property type="entry name" value="Prokaryotic type KH domain (KH-domain type II)"/>
    <property type="match status" value="1"/>
</dbReference>
<keyword evidence="2" id="KW-0067">ATP-binding</keyword>
<accession>A0A7J3XXP6</accession>
<dbReference type="Gene3D" id="3.40.50.300">
    <property type="entry name" value="P-loop containing nucleotide triphosphate hydrolases"/>
    <property type="match status" value="1"/>
</dbReference>
<evidence type="ECO:0000313" key="5">
    <source>
        <dbReference type="EMBL" id="HHP67446.1"/>
    </source>
</evidence>
<evidence type="ECO:0000256" key="2">
    <source>
        <dbReference type="ARBA" id="ARBA00022840"/>
    </source>
</evidence>
<dbReference type="AlphaFoldDB" id="A0A7J3XXP6"/>
<organism evidence="5">
    <name type="scientific">Thermogladius calderae</name>
    <dbReference type="NCBI Taxonomy" id="1200300"/>
    <lineage>
        <taxon>Archaea</taxon>
        <taxon>Thermoproteota</taxon>
        <taxon>Thermoprotei</taxon>
        <taxon>Desulfurococcales</taxon>
        <taxon>Desulfurococcaceae</taxon>
        <taxon>Thermogladius</taxon>
    </lineage>
</organism>
<dbReference type="PROSITE" id="PS50084">
    <property type="entry name" value="KH_TYPE_1"/>
    <property type="match status" value="1"/>
</dbReference>
<keyword evidence="1" id="KW-0547">Nucleotide-binding</keyword>
<evidence type="ECO:0000259" key="4">
    <source>
        <dbReference type="SMART" id="SM00382"/>
    </source>
</evidence>
<dbReference type="Pfam" id="PF07650">
    <property type="entry name" value="KH_2"/>
    <property type="match status" value="1"/>
</dbReference>
<feature type="domain" description="AAA+ ATPase" evidence="4">
    <location>
        <begin position="26"/>
        <end position="198"/>
    </location>
</feature>
<name>A0A7J3XXP6_9CREN</name>
<dbReference type="Pfam" id="PF02562">
    <property type="entry name" value="PhoH"/>
    <property type="match status" value="1"/>
</dbReference>
<proteinExistence type="predicted"/>
<protein>
    <submittedName>
        <fullName evidence="5">PhoH family protein</fullName>
    </submittedName>
</protein>
<dbReference type="InterPro" id="IPR027417">
    <property type="entry name" value="P-loop_NTPase"/>
</dbReference>
<dbReference type="SMART" id="SM00382">
    <property type="entry name" value="AAA"/>
    <property type="match status" value="1"/>
</dbReference>
<evidence type="ECO:0000256" key="1">
    <source>
        <dbReference type="ARBA" id="ARBA00022741"/>
    </source>
</evidence>
<dbReference type="GO" id="GO:0005829">
    <property type="term" value="C:cytosol"/>
    <property type="evidence" value="ECO:0007669"/>
    <property type="project" value="TreeGrafter"/>
</dbReference>
<dbReference type="GO" id="GO:0003723">
    <property type="term" value="F:RNA binding"/>
    <property type="evidence" value="ECO:0007669"/>
    <property type="project" value="UniProtKB-UniRule"/>
</dbReference>
<gene>
    <name evidence="5" type="ORF">ENM60_01415</name>
</gene>
<dbReference type="InterPro" id="IPR003593">
    <property type="entry name" value="AAA+_ATPase"/>
</dbReference>
<dbReference type="Gene3D" id="3.30.310.210">
    <property type="match status" value="1"/>
</dbReference>
<dbReference type="PANTHER" id="PTHR30473">
    <property type="entry name" value="PROTEIN PHOH"/>
    <property type="match status" value="1"/>
</dbReference>
<evidence type="ECO:0000256" key="3">
    <source>
        <dbReference type="PROSITE-ProRule" id="PRU00117"/>
    </source>
</evidence>
<dbReference type="GO" id="GO:0005524">
    <property type="term" value="F:ATP binding"/>
    <property type="evidence" value="ECO:0007669"/>
    <property type="project" value="UniProtKB-KW"/>
</dbReference>
<dbReference type="InterPro" id="IPR051451">
    <property type="entry name" value="PhoH2-like"/>
</dbReference>
<dbReference type="InterPro" id="IPR003714">
    <property type="entry name" value="PhoH"/>
</dbReference>
<reference evidence="5" key="1">
    <citation type="journal article" date="2020" name="mSystems">
        <title>Genome- and Community-Level Interaction Insights into Carbon Utilization and Element Cycling Functions of Hydrothermarchaeota in Hydrothermal Sediment.</title>
        <authorList>
            <person name="Zhou Z."/>
            <person name="Liu Y."/>
            <person name="Xu W."/>
            <person name="Pan J."/>
            <person name="Luo Z.H."/>
            <person name="Li M."/>
        </authorList>
    </citation>
    <scope>NUCLEOTIDE SEQUENCE [LARGE SCALE GENOMIC DNA]</scope>
    <source>
        <strain evidence="5">SpSt-110</strain>
    </source>
</reference>
<dbReference type="InterPro" id="IPR009019">
    <property type="entry name" value="KH_sf_prok-type"/>
</dbReference>
<dbReference type="EMBL" id="DRYK01000025">
    <property type="protein sequence ID" value="HHP67446.1"/>
    <property type="molecule type" value="Genomic_DNA"/>
</dbReference>
<dbReference type="InterPro" id="IPR004044">
    <property type="entry name" value="KH_dom_type_2"/>
</dbReference>
<dbReference type="PANTHER" id="PTHR30473:SF2">
    <property type="entry name" value="PIN DOMAIN-CONTAINING PROTEIN"/>
    <property type="match status" value="1"/>
</dbReference>
<sequence length="391" mass="42991">MGELFKNLKPQTPGQEEMHIALSNRKYEIVGLFGPTGSGKSLFSLLYGVDAVVSGEFKRFIISRPVVDVITGKEFSIADLGEVYYDIASNYMNDVLSGYVESGKLKELINQGRIVVADTHYLRGRTFDDSIIFLDDVHSLPAESAIELITRIGRNSRLIVAGDPVFQREAGSRDSASLLREVLLGEDSARVVDLGLKDIVRPGAKRGVKLILEAKLRTRKLKESEKLILDAARIRAPDAEVVTAIEFIDEKKASGVKPESTPDALIVVKEGYIGRLIGKGGERITAIESDTGLKLRAVELSLDLKPLVRSIHPIGWIHKHIIDVDFAGPDLLVKVSSEGYPAFVGQKGSHVRLIDAVMKRLMGVGVRVIEVEEAGEKSREKKRREKAGEKT</sequence>
<dbReference type="SUPFAM" id="SSF52540">
    <property type="entry name" value="P-loop containing nucleoside triphosphate hydrolases"/>
    <property type="match status" value="1"/>
</dbReference>